<keyword evidence="2 4" id="KW-0863">Zinc-finger</keyword>
<dbReference type="Proteomes" id="UP001642360">
    <property type="component" value="Unassembled WGS sequence"/>
</dbReference>
<evidence type="ECO:0000313" key="7">
    <source>
        <dbReference type="EMBL" id="CAK9135985.1"/>
    </source>
</evidence>
<dbReference type="EMBL" id="CAUOFW020000726">
    <property type="protein sequence ID" value="CAK9135985.1"/>
    <property type="molecule type" value="Genomic_DNA"/>
</dbReference>
<evidence type="ECO:0000256" key="5">
    <source>
        <dbReference type="SAM" id="MobiDB-lite"/>
    </source>
</evidence>
<dbReference type="SMART" id="SM00184">
    <property type="entry name" value="RING"/>
    <property type="match status" value="1"/>
</dbReference>
<dbReference type="AlphaFoldDB" id="A0ABC8QU21"/>
<dbReference type="GO" id="GO:0008270">
    <property type="term" value="F:zinc ion binding"/>
    <property type="evidence" value="ECO:0007669"/>
    <property type="project" value="UniProtKB-KW"/>
</dbReference>
<evidence type="ECO:0000256" key="2">
    <source>
        <dbReference type="ARBA" id="ARBA00022771"/>
    </source>
</evidence>
<evidence type="ECO:0000256" key="4">
    <source>
        <dbReference type="PROSITE-ProRule" id="PRU00175"/>
    </source>
</evidence>
<keyword evidence="3" id="KW-0862">Zinc</keyword>
<name>A0ABC8QU21_9AQUA</name>
<sequence>MRQRGRREKIEKFMVMERGKMSNQVARVRRETLLSCMRCPLCDKLLKEATTISLCLHTFCRKCIYEKLSDEEVDCCPVCNIDLGCIPVEKLRPDHNLQDIRAKIFPFRRKKITTPEIIPSNSLPLKRKERSLSSLVVSTPKVSTQTGLTGKRTKTIGRKSAALRGSRCSFEDPVKKEEDPTEECPESSRSPDILNKIIQNKRQLSTSTEPCYEQETEKDVRKDIEFWEGNVDLWKPLNCLVEAANRTKTSKLNSQSSSPAKSEPLDAPDFEVHMPKTKGKEHGQKSKVQDDKNATSMVSAQSKRRRFRVIGRKRAAGVLSASSQAILDAKGAKWSRKNSPIWFSLVASDNQAGDIPLPQISACYLRIKLVYLILYLNFSFG</sequence>
<dbReference type="Pfam" id="PF13923">
    <property type="entry name" value="zf-C3HC4_2"/>
    <property type="match status" value="1"/>
</dbReference>
<evidence type="ECO:0000256" key="3">
    <source>
        <dbReference type="ARBA" id="ARBA00022833"/>
    </source>
</evidence>
<dbReference type="Gene3D" id="3.30.40.10">
    <property type="entry name" value="Zinc/RING finger domain, C3HC4 (zinc finger)"/>
    <property type="match status" value="1"/>
</dbReference>
<dbReference type="InterPro" id="IPR001841">
    <property type="entry name" value="Znf_RING"/>
</dbReference>
<evidence type="ECO:0000256" key="1">
    <source>
        <dbReference type="ARBA" id="ARBA00022723"/>
    </source>
</evidence>
<dbReference type="PANTHER" id="PTHR46293">
    <property type="entry name" value="E3 UBIQUITIN PROTEIN LIGASE DRIP1"/>
    <property type="match status" value="1"/>
</dbReference>
<dbReference type="InterPro" id="IPR044807">
    <property type="entry name" value="DRIP1-like"/>
</dbReference>
<accession>A0ABC8QU21</accession>
<feature type="domain" description="RING-type" evidence="6">
    <location>
        <begin position="39"/>
        <end position="80"/>
    </location>
</feature>
<protein>
    <recommendedName>
        <fullName evidence="6">RING-type domain-containing protein</fullName>
    </recommendedName>
</protein>
<dbReference type="PANTHER" id="PTHR46293:SF1">
    <property type="entry name" value="OS03G0632800 PROTEIN"/>
    <property type="match status" value="1"/>
</dbReference>
<feature type="region of interest" description="Disordered" evidence="5">
    <location>
        <begin position="248"/>
        <end position="297"/>
    </location>
</feature>
<comment type="caution">
    <text evidence="7">The sequence shown here is derived from an EMBL/GenBank/DDBJ whole genome shotgun (WGS) entry which is preliminary data.</text>
</comment>
<evidence type="ECO:0000313" key="8">
    <source>
        <dbReference type="Proteomes" id="UP001642360"/>
    </source>
</evidence>
<feature type="region of interest" description="Disordered" evidence="5">
    <location>
        <begin position="169"/>
        <end position="190"/>
    </location>
</feature>
<dbReference type="PROSITE" id="PS00518">
    <property type="entry name" value="ZF_RING_1"/>
    <property type="match status" value="1"/>
</dbReference>
<feature type="compositionally biased region" description="Basic and acidic residues" evidence="5">
    <location>
        <begin position="270"/>
        <end position="293"/>
    </location>
</feature>
<feature type="compositionally biased region" description="Basic and acidic residues" evidence="5">
    <location>
        <begin position="169"/>
        <end position="178"/>
    </location>
</feature>
<keyword evidence="8" id="KW-1185">Reference proteome</keyword>
<reference evidence="7 8" key="1">
    <citation type="submission" date="2024-02" db="EMBL/GenBank/DDBJ databases">
        <authorList>
            <person name="Vignale AGUSTIN F."/>
            <person name="Sosa J E."/>
            <person name="Modenutti C."/>
        </authorList>
    </citation>
    <scope>NUCLEOTIDE SEQUENCE [LARGE SCALE GENOMIC DNA]</scope>
</reference>
<dbReference type="InterPro" id="IPR017907">
    <property type="entry name" value="Znf_RING_CS"/>
</dbReference>
<keyword evidence="1" id="KW-0479">Metal-binding</keyword>
<feature type="compositionally biased region" description="Polar residues" evidence="5">
    <location>
        <begin position="248"/>
        <end position="260"/>
    </location>
</feature>
<proteinExistence type="predicted"/>
<organism evidence="7 8">
    <name type="scientific">Ilex paraguariensis</name>
    <name type="common">yerba mate</name>
    <dbReference type="NCBI Taxonomy" id="185542"/>
    <lineage>
        <taxon>Eukaryota</taxon>
        <taxon>Viridiplantae</taxon>
        <taxon>Streptophyta</taxon>
        <taxon>Embryophyta</taxon>
        <taxon>Tracheophyta</taxon>
        <taxon>Spermatophyta</taxon>
        <taxon>Magnoliopsida</taxon>
        <taxon>eudicotyledons</taxon>
        <taxon>Gunneridae</taxon>
        <taxon>Pentapetalae</taxon>
        <taxon>asterids</taxon>
        <taxon>campanulids</taxon>
        <taxon>Aquifoliales</taxon>
        <taxon>Aquifoliaceae</taxon>
        <taxon>Ilex</taxon>
    </lineage>
</organism>
<gene>
    <name evidence="7" type="ORF">ILEXP_LOCUS2945</name>
</gene>
<dbReference type="SUPFAM" id="SSF57850">
    <property type="entry name" value="RING/U-box"/>
    <property type="match status" value="1"/>
</dbReference>
<dbReference type="InterPro" id="IPR013083">
    <property type="entry name" value="Znf_RING/FYVE/PHD"/>
</dbReference>
<dbReference type="PROSITE" id="PS50089">
    <property type="entry name" value="ZF_RING_2"/>
    <property type="match status" value="1"/>
</dbReference>
<evidence type="ECO:0000259" key="6">
    <source>
        <dbReference type="PROSITE" id="PS50089"/>
    </source>
</evidence>